<keyword evidence="2" id="KW-1185">Reference proteome</keyword>
<dbReference type="Proteomes" id="UP001217838">
    <property type="component" value="Unassembled WGS sequence"/>
</dbReference>
<reference evidence="1 2" key="1">
    <citation type="submission" date="2022-11" db="EMBL/GenBank/DDBJ databases">
        <title>Minimal conservation of predation-associated metabolite biosynthetic gene clusters underscores biosynthetic potential of Myxococcota including descriptions for ten novel species: Archangium lansinium sp. nov., Myxococcus landrumus sp. nov., Nannocystis bai.</title>
        <authorList>
            <person name="Ahearne A."/>
            <person name="Stevens C."/>
            <person name="Dowd S."/>
        </authorList>
    </citation>
    <scope>NUCLEOTIDE SEQUENCE [LARGE SCALE GENOMIC DNA]</scope>
    <source>
        <strain evidence="1 2">NCELM</strain>
    </source>
</reference>
<gene>
    <name evidence="1" type="ORF">POL58_14200</name>
</gene>
<organism evidence="1 2">
    <name type="scientific">Nannocystis radixulma</name>
    <dbReference type="NCBI Taxonomy" id="2995305"/>
    <lineage>
        <taxon>Bacteria</taxon>
        <taxon>Pseudomonadati</taxon>
        <taxon>Myxococcota</taxon>
        <taxon>Polyangia</taxon>
        <taxon>Nannocystales</taxon>
        <taxon>Nannocystaceae</taxon>
        <taxon>Nannocystis</taxon>
    </lineage>
</organism>
<dbReference type="RefSeq" id="WP_271998471.1">
    <property type="nucleotide sequence ID" value="NZ_JAQNDN010000005.1"/>
</dbReference>
<name>A0ABT5B7A6_9BACT</name>
<evidence type="ECO:0000313" key="1">
    <source>
        <dbReference type="EMBL" id="MDC0668901.1"/>
    </source>
</evidence>
<evidence type="ECO:0000313" key="2">
    <source>
        <dbReference type="Proteomes" id="UP001217838"/>
    </source>
</evidence>
<dbReference type="EMBL" id="JAQNDN010000005">
    <property type="protein sequence ID" value="MDC0668901.1"/>
    <property type="molecule type" value="Genomic_DNA"/>
</dbReference>
<sequence>MLVLSPEFAEAYCDHASARLMAAEVTRGEAEFDALVERVRWDRSPRTRATAA</sequence>
<protein>
    <submittedName>
        <fullName evidence="1">Uncharacterized protein</fullName>
    </submittedName>
</protein>
<accession>A0ABT5B7A6</accession>
<proteinExistence type="predicted"/>
<comment type="caution">
    <text evidence="1">The sequence shown here is derived from an EMBL/GenBank/DDBJ whole genome shotgun (WGS) entry which is preliminary data.</text>
</comment>